<dbReference type="PROSITE" id="PS50157">
    <property type="entry name" value="ZINC_FINGER_C2H2_2"/>
    <property type="match status" value="3"/>
</dbReference>
<dbReference type="FunFam" id="3.30.160.60:FF:000952">
    <property type="entry name" value="RE1-silencing transcription factor B"/>
    <property type="match status" value="1"/>
</dbReference>
<feature type="domain" description="C2H2-type" evidence="13">
    <location>
        <begin position="302"/>
        <end position="330"/>
    </location>
</feature>
<organism evidence="14 15">
    <name type="scientific">Cricetulus griseus</name>
    <name type="common">Chinese hamster</name>
    <name type="synonym">Cricetulus barabensis griseus</name>
    <dbReference type="NCBI Taxonomy" id="10029"/>
    <lineage>
        <taxon>Eukaryota</taxon>
        <taxon>Metazoa</taxon>
        <taxon>Chordata</taxon>
        <taxon>Craniata</taxon>
        <taxon>Vertebrata</taxon>
        <taxon>Euteleostomi</taxon>
        <taxon>Mammalia</taxon>
        <taxon>Eutheria</taxon>
        <taxon>Euarchontoglires</taxon>
        <taxon>Glires</taxon>
        <taxon>Rodentia</taxon>
        <taxon>Myomorpha</taxon>
        <taxon>Muroidea</taxon>
        <taxon>Cricetidae</taxon>
        <taxon>Cricetinae</taxon>
        <taxon>Cricetulus</taxon>
    </lineage>
</organism>
<evidence type="ECO:0000256" key="7">
    <source>
        <dbReference type="ARBA" id="ARBA00022771"/>
    </source>
</evidence>
<keyword evidence="4" id="KW-0678">Repressor</keyword>
<dbReference type="InterPro" id="IPR036236">
    <property type="entry name" value="Znf_C2H2_sf"/>
</dbReference>
<dbReference type="SUPFAM" id="SSF57667">
    <property type="entry name" value="beta-beta-alpha zinc fingers"/>
    <property type="match status" value="2"/>
</dbReference>
<keyword evidence="9" id="KW-0805">Transcription regulation</keyword>
<dbReference type="GO" id="GO:0005634">
    <property type="term" value="C:nucleus"/>
    <property type="evidence" value="ECO:0007669"/>
    <property type="project" value="UniProtKB-SubCell"/>
</dbReference>
<dbReference type="Pfam" id="PF24540">
    <property type="entry name" value="zf-C2H2_REST"/>
    <property type="match status" value="1"/>
</dbReference>
<dbReference type="GO" id="GO:0045944">
    <property type="term" value="P:positive regulation of transcription by RNA polymerase II"/>
    <property type="evidence" value="ECO:0007669"/>
    <property type="project" value="TreeGrafter"/>
</dbReference>
<evidence type="ECO:0000256" key="8">
    <source>
        <dbReference type="ARBA" id="ARBA00022833"/>
    </source>
</evidence>
<evidence type="ECO:0000256" key="4">
    <source>
        <dbReference type="ARBA" id="ARBA00022491"/>
    </source>
</evidence>
<name>A0A8C2M6I7_CRIGR</name>
<evidence type="ECO:0000256" key="12">
    <source>
        <dbReference type="PROSITE-ProRule" id="PRU00042"/>
    </source>
</evidence>
<dbReference type="GO" id="GO:0045665">
    <property type="term" value="P:negative regulation of neuron differentiation"/>
    <property type="evidence" value="ECO:0007669"/>
    <property type="project" value="TreeGrafter"/>
</dbReference>
<dbReference type="PANTHER" id="PTHR24403:SF102">
    <property type="entry name" value="RE1-SILENCING TRANSCRIPTION FACTOR"/>
    <property type="match status" value="1"/>
</dbReference>
<evidence type="ECO:0000256" key="10">
    <source>
        <dbReference type="ARBA" id="ARBA00023163"/>
    </source>
</evidence>
<dbReference type="SMART" id="SM00355">
    <property type="entry name" value="ZnF_C2H2"/>
    <property type="match status" value="5"/>
</dbReference>
<sequence>MATQVMGQSSGGGSLFSNSGSMGMALPNDMYDLHDLSKAELAAPQLIMLANVALTGEVNGSCCDYLVGEERQMAELMPVGDNFSDSEGEGLEESAELKGDPSGLVNMELRSLELNAVEPQPVFETSAAPEMYNSNKDLPPETIGTEDKCKNLKAKPFRCKPCQYEAESEEQFVHHIRVHSAKKFFVEESAEKQAKARESGSSTAEEGDFSKGPIRCDRCGYNTNRYDHYTAHLKHHTRAGDNERVYKCIICTYTTVSEYHWRKHLRNHFPRKVYTCSKCNYFSDRKNNYVQHVRTHTGEKPFKCDQCSYVASNQHEVTRHARQVHNGPKPLNCP</sequence>
<evidence type="ECO:0000256" key="1">
    <source>
        <dbReference type="ARBA" id="ARBA00004123"/>
    </source>
</evidence>
<dbReference type="PANTHER" id="PTHR24403">
    <property type="entry name" value="ZINC FINGER PROTEIN"/>
    <property type="match status" value="1"/>
</dbReference>
<dbReference type="InterPro" id="IPR050688">
    <property type="entry name" value="Zinc_finger/UBP_domain"/>
</dbReference>
<dbReference type="GO" id="GO:0017053">
    <property type="term" value="C:transcription repressor complex"/>
    <property type="evidence" value="ECO:0007669"/>
    <property type="project" value="TreeGrafter"/>
</dbReference>
<keyword evidence="8" id="KW-0862">Zinc</keyword>
<dbReference type="GO" id="GO:0000976">
    <property type="term" value="F:transcription cis-regulatory region binding"/>
    <property type="evidence" value="ECO:0007669"/>
    <property type="project" value="TreeGrafter"/>
</dbReference>
<keyword evidence="3" id="KW-0963">Cytoplasm</keyword>
<evidence type="ECO:0000256" key="2">
    <source>
        <dbReference type="ARBA" id="ARBA00004496"/>
    </source>
</evidence>
<dbReference type="GO" id="GO:0001227">
    <property type="term" value="F:DNA-binding transcription repressor activity, RNA polymerase II-specific"/>
    <property type="evidence" value="ECO:0007669"/>
    <property type="project" value="TreeGrafter"/>
</dbReference>
<keyword evidence="6" id="KW-0677">Repeat</keyword>
<dbReference type="GO" id="GO:0008270">
    <property type="term" value="F:zinc ion binding"/>
    <property type="evidence" value="ECO:0007669"/>
    <property type="project" value="UniProtKB-KW"/>
</dbReference>
<accession>A0A8C2M6I7</accession>
<comment type="subcellular location">
    <subcellularLocation>
        <location evidence="2">Cytoplasm</location>
    </subcellularLocation>
    <subcellularLocation>
        <location evidence="1">Nucleus</location>
    </subcellularLocation>
</comment>
<evidence type="ECO:0000256" key="11">
    <source>
        <dbReference type="ARBA" id="ARBA00023242"/>
    </source>
</evidence>
<evidence type="ECO:0000256" key="6">
    <source>
        <dbReference type="ARBA" id="ARBA00022737"/>
    </source>
</evidence>
<dbReference type="FunFam" id="3.30.160.60:FF:002187">
    <property type="entry name" value="RE1-silencing transcription factor"/>
    <property type="match status" value="1"/>
</dbReference>
<feature type="domain" description="C2H2-type" evidence="13">
    <location>
        <begin position="274"/>
        <end position="301"/>
    </location>
</feature>
<dbReference type="Proteomes" id="UP000694386">
    <property type="component" value="Unplaced"/>
</dbReference>
<dbReference type="AlphaFoldDB" id="A0A8C2M6I7"/>
<dbReference type="InterPro" id="IPR057281">
    <property type="entry name" value="Zfn-C2H2_REST"/>
</dbReference>
<dbReference type="Ensembl" id="ENSCGRT00001017479.1">
    <property type="protein sequence ID" value="ENSCGRP00001013242.1"/>
    <property type="gene ID" value="ENSCGRG00001014440.1"/>
</dbReference>
<reference evidence="14" key="1">
    <citation type="submission" date="2025-08" db="UniProtKB">
        <authorList>
            <consortium name="Ensembl"/>
        </authorList>
    </citation>
    <scope>IDENTIFICATION</scope>
</reference>
<evidence type="ECO:0000256" key="5">
    <source>
        <dbReference type="ARBA" id="ARBA00022723"/>
    </source>
</evidence>
<keyword evidence="5" id="KW-0479">Metal-binding</keyword>
<reference evidence="14" key="2">
    <citation type="submission" date="2025-09" db="UniProtKB">
        <authorList>
            <consortium name="Ensembl"/>
        </authorList>
    </citation>
    <scope>IDENTIFICATION</scope>
</reference>
<keyword evidence="11" id="KW-0539">Nucleus</keyword>
<dbReference type="InterPro" id="IPR013087">
    <property type="entry name" value="Znf_C2H2_type"/>
</dbReference>
<protein>
    <recommendedName>
        <fullName evidence="13">C2H2-type domain-containing protein</fullName>
    </recommendedName>
</protein>
<evidence type="ECO:0000256" key="9">
    <source>
        <dbReference type="ARBA" id="ARBA00023015"/>
    </source>
</evidence>
<feature type="domain" description="C2H2-type" evidence="13">
    <location>
        <begin position="157"/>
        <end position="184"/>
    </location>
</feature>
<evidence type="ECO:0000256" key="3">
    <source>
        <dbReference type="ARBA" id="ARBA00022490"/>
    </source>
</evidence>
<keyword evidence="7 12" id="KW-0863">Zinc-finger</keyword>
<dbReference type="FunFam" id="3.30.160.60:FF:000662">
    <property type="entry name" value="RE1-silencing transcription factor A"/>
    <property type="match status" value="1"/>
</dbReference>
<proteinExistence type="predicted"/>
<evidence type="ECO:0000313" key="15">
    <source>
        <dbReference type="Proteomes" id="UP000694386"/>
    </source>
</evidence>
<keyword evidence="10" id="KW-0804">Transcription</keyword>
<dbReference type="GO" id="GO:0005737">
    <property type="term" value="C:cytoplasm"/>
    <property type="evidence" value="ECO:0007669"/>
    <property type="project" value="UniProtKB-SubCell"/>
</dbReference>
<dbReference type="Pfam" id="PF13909">
    <property type="entry name" value="zf-H2C2_5"/>
    <property type="match status" value="1"/>
</dbReference>
<evidence type="ECO:0000313" key="14">
    <source>
        <dbReference type="Ensembl" id="ENSCGRP00001013242.1"/>
    </source>
</evidence>
<dbReference type="Gene3D" id="3.30.160.60">
    <property type="entry name" value="Classic Zinc Finger"/>
    <property type="match status" value="3"/>
</dbReference>
<evidence type="ECO:0000259" key="13">
    <source>
        <dbReference type="PROSITE" id="PS50157"/>
    </source>
</evidence>